<organism evidence="7 8">
    <name type="scientific">Arthrobacter hankyongi</name>
    <dbReference type="NCBI Taxonomy" id="2904801"/>
    <lineage>
        <taxon>Bacteria</taxon>
        <taxon>Bacillati</taxon>
        <taxon>Actinomycetota</taxon>
        <taxon>Actinomycetes</taxon>
        <taxon>Micrococcales</taxon>
        <taxon>Micrococcaceae</taxon>
        <taxon>Arthrobacter</taxon>
    </lineage>
</organism>
<comment type="caution">
    <text evidence="7">The sequence shown here is derived from an EMBL/GenBank/DDBJ whole genome shotgun (WGS) entry which is preliminary data.</text>
</comment>
<dbReference type="Pfam" id="PF13517">
    <property type="entry name" value="FG-GAP_3"/>
    <property type="match status" value="3"/>
</dbReference>
<dbReference type="RefSeq" id="WP_237820392.1">
    <property type="nucleotide sequence ID" value="NZ_JAKLTQ010000006.1"/>
</dbReference>
<evidence type="ECO:0000256" key="4">
    <source>
        <dbReference type="ARBA" id="ARBA00023295"/>
    </source>
</evidence>
<dbReference type="InterPro" id="IPR018077">
    <property type="entry name" value="Glyco_hydro_fam25_subgr"/>
</dbReference>
<accession>A0ABS9L6J7</accession>
<dbReference type="PANTHER" id="PTHR44103:SF1">
    <property type="entry name" value="PROPROTEIN CONVERTASE P"/>
    <property type="match status" value="1"/>
</dbReference>
<dbReference type="SUPFAM" id="SSF51445">
    <property type="entry name" value="(Trans)glycosidases"/>
    <property type="match status" value="1"/>
</dbReference>
<keyword evidence="3" id="KW-0378">Hydrolase</keyword>
<evidence type="ECO:0000256" key="1">
    <source>
        <dbReference type="ARBA" id="ARBA00010646"/>
    </source>
</evidence>
<evidence type="ECO:0000256" key="6">
    <source>
        <dbReference type="SAM" id="SignalP"/>
    </source>
</evidence>
<evidence type="ECO:0000313" key="8">
    <source>
        <dbReference type="Proteomes" id="UP001165368"/>
    </source>
</evidence>
<evidence type="ECO:0000256" key="2">
    <source>
        <dbReference type="ARBA" id="ARBA00022729"/>
    </source>
</evidence>
<feature type="compositionally biased region" description="Low complexity" evidence="5">
    <location>
        <begin position="438"/>
        <end position="447"/>
    </location>
</feature>
<evidence type="ECO:0000256" key="3">
    <source>
        <dbReference type="ARBA" id="ARBA00022801"/>
    </source>
</evidence>
<evidence type="ECO:0000256" key="5">
    <source>
        <dbReference type="SAM" id="MobiDB-lite"/>
    </source>
</evidence>
<dbReference type="PANTHER" id="PTHR44103">
    <property type="entry name" value="PROPROTEIN CONVERTASE P"/>
    <property type="match status" value="1"/>
</dbReference>
<feature type="compositionally biased region" description="Low complexity" evidence="5">
    <location>
        <begin position="42"/>
        <end position="58"/>
    </location>
</feature>
<dbReference type="CDD" id="cd06412">
    <property type="entry name" value="GH25_CH-type"/>
    <property type="match status" value="1"/>
</dbReference>
<evidence type="ECO:0000313" key="7">
    <source>
        <dbReference type="EMBL" id="MCG2622251.1"/>
    </source>
</evidence>
<protein>
    <submittedName>
        <fullName evidence="7">FG-GAP-like repeat-containing protein</fullName>
    </submittedName>
</protein>
<dbReference type="Gene3D" id="3.20.20.80">
    <property type="entry name" value="Glycosidases"/>
    <property type="match status" value="1"/>
</dbReference>
<dbReference type="SMART" id="SM00641">
    <property type="entry name" value="Glyco_25"/>
    <property type="match status" value="1"/>
</dbReference>
<gene>
    <name evidence="7" type="ORF">LVY72_10000</name>
</gene>
<dbReference type="Gene3D" id="2.115.10.10">
    <property type="entry name" value="Tachylectin 2"/>
    <property type="match status" value="3"/>
</dbReference>
<dbReference type="EMBL" id="JAKLTQ010000006">
    <property type="protein sequence ID" value="MCG2622251.1"/>
    <property type="molecule type" value="Genomic_DNA"/>
</dbReference>
<feature type="signal peptide" evidence="6">
    <location>
        <begin position="1"/>
        <end position="43"/>
    </location>
</feature>
<dbReference type="InterPro" id="IPR028994">
    <property type="entry name" value="Integrin_alpha_N"/>
</dbReference>
<reference evidence="7" key="1">
    <citation type="submission" date="2022-01" db="EMBL/GenBank/DDBJ databases">
        <authorList>
            <person name="Jo J.-H."/>
            <person name="Im W.-T."/>
        </authorList>
    </citation>
    <scope>NUCLEOTIDE SEQUENCE</scope>
    <source>
        <strain evidence="7">I2-34</strain>
    </source>
</reference>
<dbReference type="Pfam" id="PF01183">
    <property type="entry name" value="Glyco_hydro_25"/>
    <property type="match status" value="1"/>
</dbReference>
<name>A0ABS9L6J7_9MICC</name>
<feature type="chain" id="PRO_5045130107" evidence="6">
    <location>
        <begin position="44"/>
        <end position="979"/>
    </location>
</feature>
<proteinExistence type="inferred from homology"/>
<dbReference type="InterPro" id="IPR013517">
    <property type="entry name" value="FG-GAP"/>
</dbReference>
<dbReference type="InterPro" id="IPR017853">
    <property type="entry name" value="GH"/>
</dbReference>
<feature type="region of interest" description="Disordered" evidence="5">
    <location>
        <begin position="42"/>
        <end position="119"/>
    </location>
</feature>
<dbReference type="InterPro" id="IPR002053">
    <property type="entry name" value="Glyco_hydro_25"/>
</dbReference>
<keyword evidence="4" id="KW-0326">Glycosidase</keyword>
<dbReference type="Proteomes" id="UP001165368">
    <property type="component" value="Unassembled WGS sequence"/>
</dbReference>
<feature type="compositionally biased region" description="Basic and acidic residues" evidence="5">
    <location>
        <begin position="159"/>
        <end position="175"/>
    </location>
</feature>
<dbReference type="SUPFAM" id="SSF69318">
    <property type="entry name" value="Integrin alpha N-terminal domain"/>
    <property type="match status" value="3"/>
</dbReference>
<keyword evidence="2 6" id="KW-0732">Signal</keyword>
<feature type="region of interest" description="Disordered" evidence="5">
    <location>
        <begin position="434"/>
        <end position="460"/>
    </location>
</feature>
<keyword evidence="8" id="KW-1185">Reference proteome</keyword>
<feature type="region of interest" description="Disordered" evidence="5">
    <location>
        <begin position="152"/>
        <end position="175"/>
    </location>
</feature>
<sequence length="979" mass="104782">MSEPRPLFHHLAPFQRHGTKLACGLAALTLAATSVLLAPPAGAADTATGTADASSKTAETAPQDPVISSELPADPEPTASAPAAPNDKPAAEPSTKAPAAGKGKTSDPAVTDPGDPALWRDALDNMLDSDSDFPVDELTKEEHETVIEVLQGENGAEMGHGRDLRKELDQPERKDELAQQLAEKLGDEPEVLSDPQVLSIERSSAVQPLAALPLVNRNGWRPDGIQGLDVSGWQENDKTGLTVNWKTEWNYGARFAYVKATEGTGYTNSYFARQYNGSYSVGMIRGAYHFALPNLSSGRTQANFFVNNGGGWSADGKTLPPLLDIEYNPYGQTCYNMSPSQMVAWIKDFSSTIKARTGRLPAIYTTADWWDTCTGSSKAFTDYPLHLASYGVTSPKRLPASWSIYSIWQYSDNGPFVGDSNIWNGSMTGLQSFAKGSPVTTTSTPTTAPKPPATATGDSTQRYAAAGDLNGDGRGDLLSRRSDGTLWLYPGNGKGGFGTPSKLGSGWQVYNLLVGTGDLNRDNKADLLARHTDGSLWFYAGTGTGKFTTRVKVGSSGWNKFDSIIGPGDINSDGKADLIVKQPDGAVHLYPGLGTGKFAARSQVASGWTGYSELVAPRDYNGDAKADVLGRKTDGTLWLMPGTGKATGLGSAFSGAQRVDTSGWQTYSTVLGIWDNNGDRKNDLLAINADKSLRFYAGTQMKDATGMQAREYISGASWKSYDLVITPGDFNGDAKADMIGRKSNGQLWFMPGNGKGGYGTAVRIGTGWQVFNQVIGVRDFNGDGKNDLIARHRDGSLWFYAGTGKINSKDEGYKPGIWVSAENWNRYTHIISAGDTNRDGRNDLLAVQPDGSLYLYPGKGNGRPAARTKIGSGWQKFNLLVAPGDFSGDGIPDVLARKADGSLWMLAGRSTYAKRWFNGSKQIAASGWNDYSRILGPGDVTADKKSDLQGIKPTGSLWLYRGTTFRNSGLTSSLSAGSV</sequence>
<dbReference type="PROSITE" id="PS51904">
    <property type="entry name" value="GLYCOSYL_HYDROL_F25_2"/>
    <property type="match status" value="1"/>
</dbReference>
<comment type="similarity">
    <text evidence="1">Belongs to the glycosyl hydrolase 25 family.</text>
</comment>